<dbReference type="SMART" id="SM00368">
    <property type="entry name" value="LRR_RI"/>
    <property type="match status" value="7"/>
</dbReference>
<dbReference type="InterPro" id="IPR032675">
    <property type="entry name" value="LRR_dom_sf"/>
</dbReference>
<feature type="region of interest" description="Disordered" evidence="1">
    <location>
        <begin position="1"/>
        <end position="56"/>
    </location>
</feature>
<feature type="compositionally biased region" description="Basic and acidic residues" evidence="1">
    <location>
        <begin position="32"/>
        <end position="45"/>
    </location>
</feature>
<dbReference type="InterPro" id="IPR042419">
    <property type="entry name" value="LRC31"/>
</dbReference>
<name>A0A9Q0IVG7_9TELE</name>
<dbReference type="PANTHER" id="PTHR24109">
    <property type="entry name" value="LEUCINE-RICH REPEAT-CONTAINING PROTEIN 31"/>
    <property type="match status" value="1"/>
</dbReference>
<comment type="caution">
    <text evidence="2">The sequence shown here is derived from an EMBL/GenBank/DDBJ whole genome shotgun (WGS) entry which is preliminary data.</text>
</comment>
<feature type="compositionally biased region" description="Basic and acidic residues" evidence="1">
    <location>
        <begin position="518"/>
        <end position="532"/>
    </location>
</feature>
<keyword evidence="3" id="KW-1185">Reference proteome</keyword>
<dbReference type="Proteomes" id="UP001148018">
    <property type="component" value="Unassembled WGS sequence"/>
</dbReference>
<proteinExistence type="predicted"/>
<organism evidence="2 3">
    <name type="scientific">Muraenolepis orangiensis</name>
    <name type="common">Patagonian moray cod</name>
    <dbReference type="NCBI Taxonomy" id="630683"/>
    <lineage>
        <taxon>Eukaryota</taxon>
        <taxon>Metazoa</taxon>
        <taxon>Chordata</taxon>
        <taxon>Craniata</taxon>
        <taxon>Vertebrata</taxon>
        <taxon>Euteleostomi</taxon>
        <taxon>Actinopterygii</taxon>
        <taxon>Neopterygii</taxon>
        <taxon>Teleostei</taxon>
        <taxon>Neoteleostei</taxon>
        <taxon>Acanthomorphata</taxon>
        <taxon>Zeiogadaria</taxon>
        <taxon>Gadariae</taxon>
        <taxon>Gadiformes</taxon>
        <taxon>Muraenolepidoidei</taxon>
        <taxon>Muraenolepididae</taxon>
        <taxon>Muraenolepis</taxon>
    </lineage>
</organism>
<dbReference type="Gene3D" id="3.80.10.10">
    <property type="entry name" value="Ribonuclease Inhibitor"/>
    <property type="match status" value="2"/>
</dbReference>
<dbReference type="PANTHER" id="PTHR24109:SF3">
    <property type="entry name" value="LEUCINE-RICH REPEAT-CONTAINING PROTEIN 31"/>
    <property type="match status" value="1"/>
</dbReference>
<evidence type="ECO:0000313" key="2">
    <source>
        <dbReference type="EMBL" id="KAJ3611323.1"/>
    </source>
</evidence>
<dbReference type="AlphaFoldDB" id="A0A9Q0IVG7"/>
<feature type="compositionally biased region" description="Polar residues" evidence="1">
    <location>
        <begin position="21"/>
        <end position="31"/>
    </location>
</feature>
<evidence type="ECO:0000313" key="3">
    <source>
        <dbReference type="Proteomes" id="UP001148018"/>
    </source>
</evidence>
<reference evidence="2" key="1">
    <citation type="submission" date="2022-07" db="EMBL/GenBank/DDBJ databases">
        <title>Chromosome-level genome of Muraenolepis orangiensis.</title>
        <authorList>
            <person name="Kim J."/>
        </authorList>
    </citation>
    <scope>NUCLEOTIDE SEQUENCE</scope>
    <source>
        <strain evidence="2">KU_S4_2022</strain>
        <tissue evidence="2">Muscle</tissue>
    </source>
</reference>
<sequence>MNQIRRKRTTSDRKSSGRFLSLTSSEKGSISDTREPEGKDERDGADASGVPEVTEEEADQGWGRLCAFLQRLGKKADSRSLNLAHCDLTATDLLELATLLQCLPRLEEVDLSWNNLIGCSLLSLTSHLQLVGGIRTLRLCSCRLNADDITALGDAMQSVPLLEVLEVSWNVGVGGGGLRGLLGKLPPSLRELHLQACQLTADDAPQLGDMVSSLPKLCVLDVSGNPLLAEDTKESVSGGFRHLASSLFNATALSRLVLQGCGLTSQSLESLGGTLQQLPALRELDLSCNKDLSGGLSQLTAHLALLTRLEILDLHLCSLTHADLQALIQVLPSLSELTELDVSSNKEVGGVVHSLVSALPLPQFRRLPLNSCSLTMESFTAYVIRELRLSSCQLTTDDLNHLAVTCKRGFLSSLRVLDLSYNGPAAAGEAWASLFSAGGLVSLEDMDLSLRPATSASSAAWLPSLLSSLPRLPALTHLAMLRWTLGVQAQDQLSHSLKKRDVQVEWDPPTGAGGKAHQPADKDRAEETLDEE</sequence>
<gene>
    <name evidence="2" type="ORF">NHX12_021339</name>
</gene>
<dbReference type="SUPFAM" id="SSF52047">
    <property type="entry name" value="RNI-like"/>
    <property type="match status" value="2"/>
</dbReference>
<dbReference type="EMBL" id="JANIIK010000037">
    <property type="protein sequence ID" value="KAJ3611323.1"/>
    <property type="molecule type" value="Genomic_DNA"/>
</dbReference>
<protein>
    <recommendedName>
        <fullName evidence="4">Leucine rich repeat containing 31</fullName>
    </recommendedName>
</protein>
<feature type="region of interest" description="Disordered" evidence="1">
    <location>
        <begin position="499"/>
        <end position="532"/>
    </location>
</feature>
<evidence type="ECO:0008006" key="4">
    <source>
        <dbReference type="Google" id="ProtNLM"/>
    </source>
</evidence>
<accession>A0A9Q0IVG7</accession>
<dbReference type="OrthoDB" id="1394818at2759"/>
<evidence type="ECO:0000256" key="1">
    <source>
        <dbReference type="SAM" id="MobiDB-lite"/>
    </source>
</evidence>